<sequence>MKKTFLILSAAIMMCACGNKQNGEAAQNPFLTEWDTPYGIPPFEQIKVNDYLPAFQEGIKQQQAEIQAIIDNPDEPDFDNTIAALDRSGMLLAKVGGVFYNITQSDGSDSLNAVMEQVIPLVSEHSDNIYMNPDLFARVKAVYDKRDAMDLTTEQATLLNKVYNSFVRNGIALDADKQARLREINKQLSTLEQKFGTNLLNETNAFQLVIDNEADLSGLPEAVRAAAAEAAKAAGMEGKWLFTLQNPSYMPFMQYSDRRDLREKMFRAYSMRGNNGNENDNKAIVSDIIRLRGEKASLLGFDTPAAFILDDKMAKDPATVEKFLMDIFVPANNRAKAEVAEMQKIVDRENGGFKIAPWDWAYYTEKVRQEKYALNEDDIKPYFQMENVRNGVFYTANRLYGLNFEKVNDAPLFNPEAECFKVTDADGSLIGIFFTDYYPRASKRGGAWMSNIREQRVIDGEDIRPIVINIGNFTKPTATTPSLLTLDEVETMFHEFGHALHGLLAKANYVGVSGTNVTRDFVELPSQIMENWAFQPEVLAVYAKHYQTGEVIPDSLVRKIHEVATFNQGFITTELTAASILDIRWHDTKNAADTDPVKFEEETMKSIGLIDEIIPRYRTTYFNHIWAGGYDAGYYGYLWTEVLAQDAFAYFEETGIFNPETARKFRTLLEKGGTEEPMKLYHDFRGADPNPDYLLIGRGLK</sequence>
<organism evidence="9 10">
    <name type="scientific">Candidatus Aphodosoma intestinipullorum</name>
    <dbReference type="NCBI Taxonomy" id="2840674"/>
    <lineage>
        <taxon>Bacteria</taxon>
        <taxon>Pseudomonadati</taxon>
        <taxon>Bacteroidota</taxon>
        <taxon>Bacteroidia</taxon>
        <taxon>Bacteroidales</taxon>
        <taxon>Candidatus Aphodosoma</taxon>
    </lineage>
</organism>
<proteinExistence type="inferred from homology"/>
<comment type="similarity">
    <text evidence="1 7">Belongs to the peptidase M3 family.</text>
</comment>
<dbReference type="GO" id="GO:0006508">
    <property type="term" value="P:proteolysis"/>
    <property type="evidence" value="ECO:0007669"/>
    <property type="project" value="UniProtKB-KW"/>
</dbReference>
<evidence type="ECO:0000313" key="10">
    <source>
        <dbReference type="Proteomes" id="UP000712007"/>
    </source>
</evidence>
<dbReference type="InterPro" id="IPR024077">
    <property type="entry name" value="Neurolysin/TOP_dom2"/>
</dbReference>
<evidence type="ECO:0000259" key="8">
    <source>
        <dbReference type="Pfam" id="PF01432"/>
    </source>
</evidence>
<dbReference type="GO" id="GO:0004180">
    <property type="term" value="F:carboxypeptidase activity"/>
    <property type="evidence" value="ECO:0007669"/>
    <property type="project" value="TreeGrafter"/>
</dbReference>
<evidence type="ECO:0000256" key="4">
    <source>
        <dbReference type="ARBA" id="ARBA00022801"/>
    </source>
</evidence>
<dbReference type="SUPFAM" id="SSF55486">
    <property type="entry name" value="Metalloproteases ('zincins'), catalytic domain"/>
    <property type="match status" value="1"/>
</dbReference>
<dbReference type="InterPro" id="IPR045090">
    <property type="entry name" value="Pept_M3A_M3B"/>
</dbReference>
<evidence type="ECO:0000256" key="6">
    <source>
        <dbReference type="ARBA" id="ARBA00023049"/>
    </source>
</evidence>
<dbReference type="FunFam" id="3.40.390.10:FF:000009">
    <property type="entry name" value="Oligopeptidase A"/>
    <property type="match status" value="1"/>
</dbReference>
<evidence type="ECO:0000313" key="9">
    <source>
        <dbReference type="EMBL" id="MBO8439155.1"/>
    </source>
</evidence>
<dbReference type="PANTHER" id="PTHR43660:SF1">
    <property type="entry name" value="DIPEPTIDYL CARBOXYPEPTIDASE"/>
    <property type="match status" value="1"/>
</dbReference>
<evidence type="ECO:0000256" key="7">
    <source>
        <dbReference type="RuleBase" id="RU003435"/>
    </source>
</evidence>
<accession>A0A940IDW8</accession>
<dbReference type="AlphaFoldDB" id="A0A940IDW8"/>
<protein>
    <submittedName>
        <fullName evidence="9">M3 family metallopeptidase</fullName>
    </submittedName>
</protein>
<dbReference type="GO" id="GO:0004222">
    <property type="term" value="F:metalloendopeptidase activity"/>
    <property type="evidence" value="ECO:0007669"/>
    <property type="project" value="InterPro"/>
</dbReference>
<dbReference type="InterPro" id="IPR001567">
    <property type="entry name" value="Pept_M3A_M3B_dom"/>
</dbReference>
<evidence type="ECO:0000256" key="5">
    <source>
        <dbReference type="ARBA" id="ARBA00022833"/>
    </source>
</evidence>
<keyword evidence="3 7" id="KW-0479">Metal-binding</keyword>
<keyword evidence="6 7" id="KW-0482">Metalloprotease</keyword>
<reference evidence="9" key="2">
    <citation type="journal article" date="2021" name="PeerJ">
        <title>Extensive microbial diversity within the chicken gut microbiome revealed by metagenomics and culture.</title>
        <authorList>
            <person name="Gilroy R."/>
            <person name="Ravi A."/>
            <person name="Getino M."/>
            <person name="Pursley I."/>
            <person name="Horton D.L."/>
            <person name="Alikhan N.F."/>
            <person name="Baker D."/>
            <person name="Gharbi K."/>
            <person name="Hall N."/>
            <person name="Watson M."/>
            <person name="Adriaenssens E.M."/>
            <person name="Foster-Nyarko E."/>
            <person name="Jarju S."/>
            <person name="Secka A."/>
            <person name="Antonio M."/>
            <person name="Oren A."/>
            <person name="Chaudhuri R.R."/>
            <person name="La Ragione R."/>
            <person name="Hildebrand F."/>
            <person name="Pallen M.J."/>
        </authorList>
    </citation>
    <scope>NUCLEOTIDE SEQUENCE</scope>
    <source>
        <strain evidence="9">3924</strain>
    </source>
</reference>
<dbReference type="CDD" id="cd06456">
    <property type="entry name" value="M3A_DCP"/>
    <property type="match status" value="1"/>
</dbReference>
<feature type="domain" description="Peptidase M3A/M3B catalytic" evidence="8">
    <location>
        <begin position="252"/>
        <end position="697"/>
    </location>
</feature>
<dbReference type="GO" id="GO:0046872">
    <property type="term" value="F:metal ion binding"/>
    <property type="evidence" value="ECO:0007669"/>
    <property type="project" value="UniProtKB-UniRule"/>
</dbReference>
<keyword evidence="2 7" id="KW-0645">Protease</keyword>
<dbReference type="GO" id="GO:0005829">
    <property type="term" value="C:cytosol"/>
    <property type="evidence" value="ECO:0007669"/>
    <property type="project" value="TreeGrafter"/>
</dbReference>
<dbReference type="Gene3D" id="1.10.1370.10">
    <property type="entry name" value="Neurolysin, domain 3"/>
    <property type="match status" value="1"/>
</dbReference>
<evidence type="ECO:0000256" key="1">
    <source>
        <dbReference type="ARBA" id="ARBA00006040"/>
    </source>
</evidence>
<keyword evidence="5 7" id="KW-0862">Zinc</keyword>
<comment type="cofactor">
    <cofactor evidence="7">
        <name>Zn(2+)</name>
        <dbReference type="ChEBI" id="CHEBI:29105"/>
    </cofactor>
    <text evidence="7">Binds 1 zinc ion.</text>
</comment>
<dbReference type="Proteomes" id="UP000712007">
    <property type="component" value="Unassembled WGS sequence"/>
</dbReference>
<gene>
    <name evidence="9" type="ORF">IAC51_00715</name>
</gene>
<dbReference type="InterPro" id="IPR024079">
    <property type="entry name" value="MetalloPept_cat_dom_sf"/>
</dbReference>
<evidence type="ECO:0000256" key="3">
    <source>
        <dbReference type="ARBA" id="ARBA00022723"/>
    </source>
</evidence>
<keyword evidence="4 7" id="KW-0378">Hydrolase</keyword>
<evidence type="ECO:0000256" key="2">
    <source>
        <dbReference type="ARBA" id="ARBA00022670"/>
    </source>
</evidence>
<dbReference type="Gene3D" id="3.40.390.10">
    <property type="entry name" value="Collagenase (Catalytic Domain)"/>
    <property type="match status" value="1"/>
</dbReference>
<dbReference type="EMBL" id="JADIMV010000016">
    <property type="protein sequence ID" value="MBO8439155.1"/>
    <property type="molecule type" value="Genomic_DNA"/>
</dbReference>
<dbReference type="Pfam" id="PF01432">
    <property type="entry name" value="Peptidase_M3"/>
    <property type="match status" value="1"/>
</dbReference>
<name>A0A940IDW8_9BACT</name>
<reference evidence="9" key="1">
    <citation type="submission" date="2020-10" db="EMBL/GenBank/DDBJ databases">
        <authorList>
            <person name="Gilroy R."/>
        </authorList>
    </citation>
    <scope>NUCLEOTIDE SEQUENCE</scope>
    <source>
        <strain evidence="9">3924</strain>
    </source>
</reference>
<comment type="caution">
    <text evidence="9">The sequence shown here is derived from an EMBL/GenBank/DDBJ whole genome shotgun (WGS) entry which is preliminary data.</text>
</comment>
<dbReference type="PANTHER" id="PTHR43660">
    <property type="entry name" value="DIPEPTIDYL CARBOXYPEPTIDASE"/>
    <property type="match status" value="1"/>
</dbReference>
<dbReference type="PROSITE" id="PS51257">
    <property type="entry name" value="PROKAR_LIPOPROTEIN"/>
    <property type="match status" value="1"/>
</dbReference>
<dbReference type="InterPro" id="IPR034005">
    <property type="entry name" value="M3A_DCP"/>
</dbReference>